<dbReference type="Pfam" id="PF07883">
    <property type="entry name" value="Cupin_2"/>
    <property type="match status" value="1"/>
</dbReference>
<dbReference type="InterPro" id="IPR014710">
    <property type="entry name" value="RmlC-like_jellyroll"/>
</dbReference>
<comment type="caution">
    <text evidence="2">The sequence shown here is derived from an EMBL/GenBank/DDBJ whole genome shotgun (WGS) entry which is preliminary data.</text>
</comment>
<feature type="domain" description="Cupin type-2" evidence="1">
    <location>
        <begin position="32"/>
        <end position="99"/>
    </location>
</feature>
<reference evidence="2" key="1">
    <citation type="journal article" date="2020" name="mSystems">
        <title>Genome- and Community-Level Interaction Insights into Carbon Utilization and Element Cycling Functions of Hydrothermarchaeota in Hydrothermal Sediment.</title>
        <authorList>
            <person name="Zhou Z."/>
            <person name="Liu Y."/>
            <person name="Xu W."/>
            <person name="Pan J."/>
            <person name="Luo Z.H."/>
            <person name="Li M."/>
        </authorList>
    </citation>
    <scope>NUCLEOTIDE SEQUENCE [LARGE SCALE GENOMIC DNA]</scope>
    <source>
        <strain evidence="2">SpSt-132</strain>
    </source>
</reference>
<dbReference type="EMBL" id="DSFP01000020">
    <property type="protein sequence ID" value="HEW45267.1"/>
    <property type="molecule type" value="Genomic_DNA"/>
</dbReference>
<organism evidence="2">
    <name type="scientific">Hydrogenobacter sp</name>
    <dbReference type="NCBI Taxonomy" id="2152829"/>
    <lineage>
        <taxon>Bacteria</taxon>
        <taxon>Pseudomonadati</taxon>
        <taxon>Aquificota</taxon>
        <taxon>Aquificia</taxon>
        <taxon>Aquificales</taxon>
        <taxon>Aquificaceae</taxon>
        <taxon>Hydrogenobacter</taxon>
    </lineage>
</organism>
<accession>A0A7C2ZH21</accession>
<dbReference type="SUPFAM" id="SSF51182">
    <property type="entry name" value="RmlC-like cupins"/>
    <property type="match status" value="1"/>
</dbReference>
<evidence type="ECO:0000259" key="1">
    <source>
        <dbReference type="Pfam" id="PF07883"/>
    </source>
</evidence>
<dbReference type="AlphaFoldDB" id="A0A7C2ZH21"/>
<dbReference type="PANTHER" id="PTHR37694">
    <property type="entry name" value="SLR8022 PROTEIN"/>
    <property type="match status" value="1"/>
</dbReference>
<protein>
    <submittedName>
        <fullName evidence="2">Cupin domain-containing protein</fullName>
    </submittedName>
</protein>
<evidence type="ECO:0000313" key="2">
    <source>
        <dbReference type="EMBL" id="HEW45267.1"/>
    </source>
</evidence>
<proteinExistence type="predicted"/>
<sequence>MAQLLKSEPNFSDFMPVKKALYSRADLKCIAFHLKAGQKIPLHTSPHRVITLVLEGEGDFFVGSEERMERLRKGEALLYEPSEPHGFVALQDMTVIAFVV</sequence>
<name>A0A7C2ZH21_9AQUI</name>
<gene>
    <name evidence="2" type="ORF">ENO47_01145</name>
</gene>
<dbReference type="InterPro" id="IPR011051">
    <property type="entry name" value="RmlC_Cupin_sf"/>
</dbReference>
<dbReference type="InterPro" id="IPR013096">
    <property type="entry name" value="Cupin_2"/>
</dbReference>
<dbReference type="PANTHER" id="PTHR37694:SF1">
    <property type="entry name" value="SLR8022 PROTEIN"/>
    <property type="match status" value="1"/>
</dbReference>
<dbReference type="Gene3D" id="2.60.120.10">
    <property type="entry name" value="Jelly Rolls"/>
    <property type="match status" value="1"/>
</dbReference>